<feature type="signal peptide" evidence="2">
    <location>
        <begin position="1"/>
        <end position="18"/>
    </location>
</feature>
<proteinExistence type="predicted"/>
<dbReference type="GO" id="GO:0008654">
    <property type="term" value="P:phospholipid biosynthetic process"/>
    <property type="evidence" value="ECO:0007669"/>
    <property type="project" value="TreeGrafter"/>
</dbReference>
<dbReference type="GO" id="GO:0004366">
    <property type="term" value="F:glycerol-3-phosphate O-acyltransferase activity"/>
    <property type="evidence" value="ECO:0007669"/>
    <property type="project" value="TreeGrafter"/>
</dbReference>
<dbReference type="InterPro" id="IPR045520">
    <property type="entry name" value="GPAT/DHAPAT_C"/>
</dbReference>
<reference evidence="4 5" key="1">
    <citation type="submission" date="2014-06" db="EMBL/GenBank/DDBJ databases">
        <authorList>
            <person name="Swart Estienne"/>
        </authorList>
    </citation>
    <scope>NUCLEOTIDE SEQUENCE [LARGE SCALE GENOMIC DNA]</scope>
    <source>
        <strain evidence="4 5">130c</strain>
    </source>
</reference>
<dbReference type="GO" id="GO:0006072">
    <property type="term" value="P:glycerol-3-phosphate metabolic process"/>
    <property type="evidence" value="ECO:0007669"/>
    <property type="project" value="TreeGrafter"/>
</dbReference>
<accession>A0A078B5T8</accession>
<dbReference type="InterPro" id="IPR022284">
    <property type="entry name" value="GPAT/DHAPAT"/>
</dbReference>
<dbReference type="PANTHER" id="PTHR12563:SF17">
    <property type="entry name" value="DIHYDROXYACETONE PHOSPHATE ACYLTRANSFERASE"/>
    <property type="match status" value="1"/>
</dbReference>
<protein>
    <submittedName>
        <fullName evidence="4">Male sterility protein</fullName>
    </submittedName>
</protein>
<dbReference type="InterPro" id="IPR033640">
    <property type="entry name" value="FAR_C"/>
</dbReference>
<dbReference type="Proteomes" id="UP000039865">
    <property type="component" value="Unassembled WGS sequence"/>
</dbReference>
<evidence type="ECO:0000256" key="2">
    <source>
        <dbReference type="SAM" id="SignalP"/>
    </source>
</evidence>
<gene>
    <name evidence="4" type="primary">Contig9564.g10229</name>
    <name evidence="4" type="ORF">STYLEM_17800</name>
</gene>
<dbReference type="SMART" id="SM00563">
    <property type="entry name" value="PlsC"/>
    <property type="match status" value="1"/>
</dbReference>
<evidence type="ECO:0000313" key="5">
    <source>
        <dbReference type="Proteomes" id="UP000039865"/>
    </source>
</evidence>
<evidence type="ECO:0000313" key="4">
    <source>
        <dbReference type="EMBL" id="CDW88677.1"/>
    </source>
</evidence>
<dbReference type="Gene3D" id="3.40.50.720">
    <property type="entry name" value="NAD(P)-binding Rossmann-like Domain"/>
    <property type="match status" value="2"/>
</dbReference>
<dbReference type="SUPFAM" id="SSF51735">
    <property type="entry name" value="NAD(P)-binding Rossmann-fold domains"/>
    <property type="match status" value="1"/>
</dbReference>
<dbReference type="Pfam" id="PF03015">
    <property type="entry name" value="Sterile"/>
    <property type="match status" value="1"/>
</dbReference>
<feature type="chain" id="PRO_5001729926" evidence="2">
    <location>
        <begin position="19"/>
        <end position="1111"/>
    </location>
</feature>
<comment type="subcellular location">
    <subcellularLocation>
        <location evidence="1">Endomembrane system</location>
        <topology evidence="1">Peripheral membrane protein</topology>
    </subcellularLocation>
</comment>
<name>A0A078B5T8_STYLE</name>
<sequence>MHWLSWYVFCQINTLSLGKVVLEKLLRSVECKKIYLLIRPKSEIFESLRLQHEDFMAYVDEKIIGVEGDISEPNVIFNKDKLAEIIENVEVIINNAASIDFDLRLDQAIQINYMGPRRLGYIDEKIYNYPGDPDEIVNKLLSLSEHEILSQQKELIKPWVNTYTFTKNLSERSLQKHRGDMPLLILRPAIIISAYEQPQPGWIDSLAAAGALTLFATIGALQFVPSNKNNRGDMIPVDFVSNSVLVGTAFQANRNSLQIQHCATSHQNPILWVDYVIHVLDYARKKPMENIIGNIQCKFVPEKTYYRMKYLKTTLPTKALTYISQYGGSQTFKKNVQRLNKLNDKVSQVVELLKEFTLNDWCFESKRVLEIHQQLDEADKVNWNFNPKTIDWPLMSHLMVYGIQKFMMKMDVALPHEQQNLLQKVNTRYFEDAAQFYSKTNKVKGVNLDKLIDKVMFCDRVQNQLRIQCQGNTSNSTYHSLMKEGKLILRSMSAQIDKNTIKAVFMGFHTRFKRIFDQIIVSDAELKNISNLQAQKGNAVVLIPSFKSYLDFILLIYTHIIYEIDLPFICGMAEFEDVAILSKILKRCGGFFVNYKKLDQALPKVLLEEFLSHILKDQQILGYHLERKRERSGKIIKPLPFIFEQIVDTYMRSPDDIQDIILQPVTINYDKIYEGESFPYELLGDEGNRESVFKILKSILWVSEKYGRAYIKYCKPISLKEKVNEYIKQKGIDPRLLLNRQLGPVPVEVQNQVAILKSNFADTMSMELAYTLTDNLVVMSTQIVASVIISKRQGGITEDELVSKTLWLYEEIQLRGGVTCQSSKPNKQSIKNSLTYLKSFIDTKKDVFSPSVKANKDYKNILMLAYYRNGLIQLFLNEAYISASLLAFGESTVDSQGVPLNRLWDQTEFLTNILRDEFVVRNQINDFESFMEVLRFMEKRGYIQITGDAQPHIKVIREGKQALKFFRTFISPFVESYWVTLSYFRQMRPATPILQQDIEKRIQWLAETLHDEGFLMYYESCSLESIGNSVQHYSNMGVLKRIGEPFSLNNQKPEIYFQMSENKVEQNTLKEIYERLTFFKPQLTLITGIINFEDDVKRILTKAPIEHTFKL</sequence>
<dbReference type="InterPro" id="IPR036291">
    <property type="entry name" value="NAD(P)-bd_dom_sf"/>
</dbReference>
<dbReference type="InterPro" id="IPR002123">
    <property type="entry name" value="Plipid/glycerol_acylTrfase"/>
</dbReference>
<dbReference type="OrthoDB" id="429813at2759"/>
<dbReference type="GO" id="GO:0019432">
    <property type="term" value="P:triglyceride biosynthetic process"/>
    <property type="evidence" value="ECO:0007669"/>
    <property type="project" value="TreeGrafter"/>
</dbReference>
<dbReference type="InterPro" id="IPR013120">
    <property type="entry name" value="FAR_NAD-bd"/>
</dbReference>
<dbReference type="Pfam" id="PF07993">
    <property type="entry name" value="NAD_binding_4"/>
    <property type="match status" value="1"/>
</dbReference>
<feature type="domain" description="Phospholipid/glycerol acyltransferase" evidence="3">
    <location>
        <begin position="540"/>
        <end position="670"/>
    </location>
</feature>
<dbReference type="InParanoid" id="A0A078B5T8"/>
<dbReference type="Pfam" id="PF19277">
    <property type="entry name" value="GPAT_C"/>
    <property type="match status" value="1"/>
</dbReference>
<dbReference type="CDD" id="cd09071">
    <property type="entry name" value="FAR_C"/>
    <property type="match status" value="1"/>
</dbReference>
<dbReference type="GO" id="GO:0031966">
    <property type="term" value="C:mitochondrial membrane"/>
    <property type="evidence" value="ECO:0007669"/>
    <property type="project" value="TreeGrafter"/>
</dbReference>
<dbReference type="EMBL" id="CCKQ01016795">
    <property type="protein sequence ID" value="CDW88677.1"/>
    <property type="molecule type" value="Genomic_DNA"/>
</dbReference>
<organism evidence="4 5">
    <name type="scientific">Stylonychia lemnae</name>
    <name type="common">Ciliate</name>
    <dbReference type="NCBI Taxonomy" id="5949"/>
    <lineage>
        <taxon>Eukaryota</taxon>
        <taxon>Sar</taxon>
        <taxon>Alveolata</taxon>
        <taxon>Ciliophora</taxon>
        <taxon>Intramacronucleata</taxon>
        <taxon>Spirotrichea</taxon>
        <taxon>Stichotrichia</taxon>
        <taxon>Sporadotrichida</taxon>
        <taxon>Oxytrichidae</taxon>
        <taxon>Stylonychinae</taxon>
        <taxon>Stylonychia</taxon>
    </lineage>
</organism>
<keyword evidence="5" id="KW-1185">Reference proteome</keyword>
<evidence type="ECO:0000259" key="3">
    <source>
        <dbReference type="SMART" id="SM00563"/>
    </source>
</evidence>
<dbReference type="PANTHER" id="PTHR12563">
    <property type="entry name" value="GLYCEROL-3-PHOSPHATE ACYLTRANSFERASE"/>
    <property type="match status" value="1"/>
</dbReference>
<keyword evidence="2" id="KW-0732">Signal</keyword>
<dbReference type="GO" id="GO:0012505">
    <property type="term" value="C:endomembrane system"/>
    <property type="evidence" value="ECO:0007669"/>
    <property type="project" value="UniProtKB-SubCell"/>
</dbReference>
<evidence type="ECO:0000256" key="1">
    <source>
        <dbReference type="ARBA" id="ARBA00004184"/>
    </source>
</evidence>
<dbReference type="GO" id="GO:0006631">
    <property type="term" value="P:fatty acid metabolic process"/>
    <property type="evidence" value="ECO:0007669"/>
    <property type="project" value="TreeGrafter"/>
</dbReference>
<dbReference type="OMA" id="CAHISAH"/>
<dbReference type="CDD" id="cd05236">
    <property type="entry name" value="FAR-N_SDR_e"/>
    <property type="match status" value="1"/>
</dbReference>
<dbReference type="AlphaFoldDB" id="A0A078B5T8"/>